<sequence>MEESLGLQKIRLELARMQGFPLGASDRGYEFMAPLDAEGHLDKEGWQQGRDRCTVRRFWAAEPEEHGHLVHRGSGWYFHYEGMDAEDDEPIFKFDRHRFVEGEYVSVTEHDGEQRPFKVVSVRPV</sequence>
<proteinExistence type="predicted"/>
<gene>
    <name evidence="1" type="ORF">HHL28_03810</name>
</gene>
<dbReference type="EMBL" id="CP051775">
    <property type="protein sequence ID" value="QJE72339.1"/>
    <property type="molecule type" value="Genomic_DNA"/>
</dbReference>
<reference evidence="1" key="1">
    <citation type="submission" date="2020-04" db="EMBL/GenBank/DDBJ databases">
        <title>A desert anoxygenic phototrophic bacterium fixes CO2 using RubisCO under aerobic conditions.</title>
        <authorList>
            <person name="Tang K."/>
        </authorList>
    </citation>
    <scope>NUCLEOTIDE SEQUENCE [LARGE SCALE GENOMIC DNA]</scope>
    <source>
        <strain evidence="1">MIMtkB3</strain>
    </source>
</reference>
<dbReference type="KEGG" id="acru:HHL28_03810"/>
<name>A0A858R4F9_9PROT</name>
<organism evidence="1 2">
    <name type="scientific">Aerophototrophica crusticola</name>
    <dbReference type="NCBI Taxonomy" id="1709002"/>
    <lineage>
        <taxon>Bacteria</taxon>
        <taxon>Pseudomonadati</taxon>
        <taxon>Pseudomonadota</taxon>
        <taxon>Alphaproteobacteria</taxon>
        <taxon>Rhodospirillales</taxon>
        <taxon>Rhodospirillaceae</taxon>
        <taxon>Aerophototrophica</taxon>
    </lineage>
</organism>
<protein>
    <submittedName>
        <fullName evidence="1">Uncharacterized protein</fullName>
    </submittedName>
</protein>
<evidence type="ECO:0000313" key="2">
    <source>
        <dbReference type="Proteomes" id="UP000501891"/>
    </source>
</evidence>
<keyword evidence="2" id="KW-1185">Reference proteome</keyword>
<evidence type="ECO:0000313" key="1">
    <source>
        <dbReference type="EMBL" id="QJE72339.1"/>
    </source>
</evidence>
<dbReference type="AlphaFoldDB" id="A0A858R4F9"/>
<dbReference type="Proteomes" id="UP000501891">
    <property type="component" value="Chromosome"/>
</dbReference>
<accession>A0A858R4F9</accession>